<dbReference type="InterPro" id="IPR001288">
    <property type="entry name" value="Translation_initiation_fac_3"/>
</dbReference>
<dbReference type="EMBL" id="UOEA01000096">
    <property type="protein sequence ID" value="VAV85721.1"/>
    <property type="molecule type" value="Genomic_DNA"/>
</dbReference>
<evidence type="ECO:0000313" key="6">
    <source>
        <dbReference type="EMBL" id="VAV85721.1"/>
    </source>
</evidence>
<evidence type="ECO:0000256" key="4">
    <source>
        <dbReference type="SAM" id="MobiDB-lite"/>
    </source>
</evidence>
<evidence type="ECO:0000256" key="3">
    <source>
        <dbReference type="ARBA" id="ARBA00022917"/>
    </source>
</evidence>
<gene>
    <name evidence="6" type="ORF">MNBD_DELTA01-1802</name>
</gene>
<feature type="domain" description="Translation initiation factor 3 C-terminal" evidence="5">
    <location>
        <begin position="26"/>
        <end position="108"/>
    </location>
</feature>
<dbReference type="InterPro" id="IPR019815">
    <property type="entry name" value="Translation_initiation_fac_3_C"/>
</dbReference>
<dbReference type="InterPro" id="IPR036788">
    <property type="entry name" value="T_IF-3_C_sf"/>
</dbReference>
<proteinExistence type="inferred from homology"/>
<evidence type="ECO:0000259" key="5">
    <source>
        <dbReference type="Pfam" id="PF00707"/>
    </source>
</evidence>
<dbReference type="Gene3D" id="3.30.110.10">
    <property type="entry name" value="Translation initiation factor 3 (IF-3), C-terminal domain"/>
    <property type="match status" value="1"/>
</dbReference>
<dbReference type="GO" id="GO:0043022">
    <property type="term" value="F:ribosome binding"/>
    <property type="evidence" value="ECO:0007669"/>
    <property type="project" value="TreeGrafter"/>
</dbReference>
<dbReference type="SUPFAM" id="SSF55200">
    <property type="entry name" value="Translation initiation factor IF3, C-terminal domain"/>
    <property type="match status" value="1"/>
</dbReference>
<dbReference type="FunFam" id="3.30.110.10:FF:000001">
    <property type="entry name" value="Translation initiation factor IF-3"/>
    <property type="match status" value="1"/>
</dbReference>
<dbReference type="GO" id="GO:0016020">
    <property type="term" value="C:membrane"/>
    <property type="evidence" value="ECO:0007669"/>
    <property type="project" value="TreeGrafter"/>
</dbReference>
<dbReference type="AlphaFoldDB" id="A0A3B0R0D9"/>
<organism evidence="6">
    <name type="scientific">hydrothermal vent metagenome</name>
    <dbReference type="NCBI Taxonomy" id="652676"/>
    <lineage>
        <taxon>unclassified sequences</taxon>
        <taxon>metagenomes</taxon>
        <taxon>ecological metagenomes</taxon>
    </lineage>
</organism>
<evidence type="ECO:0000256" key="1">
    <source>
        <dbReference type="ARBA" id="ARBA00005439"/>
    </source>
</evidence>
<protein>
    <submittedName>
        <fullName evidence="6">Translation initiation factor 3</fullName>
    </submittedName>
</protein>
<dbReference type="Pfam" id="PF00707">
    <property type="entry name" value="IF3_C"/>
    <property type="match status" value="1"/>
</dbReference>
<accession>A0A3B0R0D9</accession>
<dbReference type="GO" id="GO:0005829">
    <property type="term" value="C:cytosol"/>
    <property type="evidence" value="ECO:0007669"/>
    <property type="project" value="TreeGrafter"/>
</dbReference>
<reference evidence="6" key="1">
    <citation type="submission" date="2018-06" db="EMBL/GenBank/DDBJ databases">
        <authorList>
            <person name="Zhirakovskaya E."/>
        </authorList>
    </citation>
    <scope>NUCLEOTIDE SEQUENCE</scope>
</reference>
<dbReference type="PANTHER" id="PTHR10938">
    <property type="entry name" value="TRANSLATION INITIATION FACTOR IF-3"/>
    <property type="match status" value="1"/>
</dbReference>
<keyword evidence="3" id="KW-0648">Protein biosynthesis</keyword>
<dbReference type="GO" id="GO:0032790">
    <property type="term" value="P:ribosome disassembly"/>
    <property type="evidence" value="ECO:0007669"/>
    <property type="project" value="TreeGrafter"/>
</dbReference>
<dbReference type="PANTHER" id="PTHR10938:SF0">
    <property type="entry name" value="TRANSLATION INITIATION FACTOR IF-3, MITOCHONDRIAL"/>
    <property type="match status" value="1"/>
</dbReference>
<evidence type="ECO:0000256" key="2">
    <source>
        <dbReference type="ARBA" id="ARBA00022540"/>
    </source>
</evidence>
<feature type="region of interest" description="Disordered" evidence="4">
    <location>
        <begin position="121"/>
        <end position="146"/>
    </location>
</feature>
<keyword evidence="2 6" id="KW-0396">Initiation factor</keyword>
<comment type="similarity">
    <text evidence="1">Belongs to the IF-3 family.</text>
</comment>
<dbReference type="NCBIfam" id="TIGR00168">
    <property type="entry name" value="infC"/>
    <property type="match status" value="1"/>
</dbReference>
<name>A0A3B0R0D9_9ZZZZ</name>
<dbReference type="GO" id="GO:0003743">
    <property type="term" value="F:translation initiation factor activity"/>
    <property type="evidence" value="ECO:0007669"/>
    <property type="project" value="UniProtKB-KW"/>
</dbReference>
<sequence>MDYGKYKYQMSKKAHEAKKKQTVILVKEVKFRTRTDEHDFQFKLRNIKKFLGQGNKVKAAVFFRGREITHPEIGRVMLDRVIEDTKDIAVIEQMTRFEGRNMILILAPDAAITAAVAKEKEAGHKQVKEEKETAQKQIKEEKEGTV</sequence>